<comment type="caution">
    <text evidence="1">The sequence shown here is derived from an EMBL/GenBank/DDBJ whole genome shotgun (WGS) entry which is preliminary data.</text>
</comment>
<evidence type="ECO:0000313" key="2">
    <source>
        <dbReference type="Proteomes" id="UP000623129"/>
    </source>
</evidence>
<accession>A0A833QM27</accession>
<sequence>MKCIRDCSCVGLQYMKSIRTCSLKSSLNNGNTYPSHWGTIYLKVPVTMKMLGSSIPQSGLEVTEVRNPSCNASHDVTKHISKTSTKSQGSATTENYEKDKRSHLAILDKDVLADECDWKCYKTSAITIDIDI</sequence>
<proteinExistence type="predicted"/>
<protein>
    <submittedName>
        <fullName evidence="1">Uncharacterized protein</fullName>
    </submittedName>
</protein>
<dbReference type="EMBL" id="SWLB01000025">
    <property type="protein sequence ID" value="KAF3322073.1"/>
    <property type="molecule type" value="Genomic_DNA"/>
</dbReference>
<dbReference type="Proteomes" id="UP000623129">
    <property type="component" value="Unassembled WGS sequence"/>
</dbReference>
<organism evidence="1 2">
    <name type="scientific">Carex littledalei</name>
    <dbReference type="NCBI Taxonomy" id="544730"/>
    <lineage>
        <taxon>Eukaryota</taxon>
        <taxon>Viridiplantae</taxon>
        <taxon>Streptophyta</taxon>
        <taxon>Embryophyta</taxon>
        <taxon>Tracheophyta</taxon>
        <taxon>Spermatophyta</taxon>
        <taxon>Magnoliopsida</taxon>
        <taxon>Liliopsida</taxon>
        <taxon>Poales</taxon>
        <taxon>Cyperaceae</taxon>
        <taxon>Cyperoideae</taxon>
        <taxon>Cariceae</taxon>
        <taxon>Carex</taxon>
        <taxon>Carex subgen. Euthyceras</taxon>
    </lineage>
</organism>
<reference evidence="1" key="1">
    <citation type="submission" date="2020-01" db="EMBL/GenBank/DDBJ databases">
        <title>Genome sequence of Kobresia littledalei, the first chromosome-level genome in the family Cyperaceae.</title>
        <authorList>
            <person name="Qu G."/>
        </authorList>
    </citation>
    <scope>NUCLEOTIDE SEQUENCE</scope>
    <source>
        <strain evidence="1">C.B.Clarke</strain>
        <tissue evidence="1">Leaf</tissue>
    </source>
</reference>
<keyword evidence="2" id="KW-1185">Reference proteome</keyword>
<dbReference type="AlphaFoldDB" id="A0A833QM27"/>
<name>A0A833QM27_9POAL</name>
<evidence type="ECO:0000313" key="1">
    <source>
        <dbReference type="EMBL" id="KAF3322073.1"/>
    </source>
</evidence>
<gene>
    <name evidence="1" type="ORF">FCM35_KLT13214</name>
</gene>